<dbReference type="InterPro" id="IPR049943">
    <property type="entry name" value="Ser_HO-MeTrfase-like"/>
</dbReference>
<organism evidence="4">
    <name type="scientific">marine sediment metagenome</name>
    <dbReference type="NCBI Taxonomy" id="412755"/>
    <lineage>
        <taxon>unclassified sequences</taxon>
        <taxon>metagenomes</taxon>
        <taxon>ecological metagenomes</taxon>
    </lineage>
</organism>
<dbReference type="GO" id="GO:0019264">
    <property type="term" value="P:glycine biosynthetic process from serine"/>
    <property type="evidence" value="ECO:0007669"/>
    <property type="project" value="TreeGrafter"/>
</dbReference>
<dbReference type="InterPro" id="IPR015422">
    <property type="entry name" value="PyrdxlP-dep_Trfase_small"/>
</dbReference>
<accession>X1DGH5</accession>
<proteinExistence type="predicted"/>
<dbReference type="InterPro" id="IPR015424">
    <property type="entry name" value="PyrdxlP-dep_Trfase"/>
</dbReference>
<dbReference type="GO" id="GO:0030170">
    <property type="term" value="F:pyridoxal phosphate binding"/>
    <property type="evidence" value="ECO:0007669"/>
    <property type="project" value="TreeGrafter"/>
</dbReference>
<sequence>TETGVTGREAEEALGATGIVVNRNAIPFDSQPPLITSGIRLGTPAVTTRGFTREEMKCIASLIVKVITNIGDLDIQNQVRQEVSQICRRFPVPGSDD</sequence>
<comment type="cofactor">
    <cofactor evidence="1">
        <name>pyridoxal 5'-phosphate</name>
        <dbReference type="ChEBI" id="CHEBI:597326"/>
    </cofactor>
</comment>
<dbReference type="PANTHER" id="PTHR11680:SF35">
    <property type="entry name" value="SERINE HYDROXYMETHYLTRANSFERASE 1"/>
    <property type="match status" value="1"/>
</dbReference>
<dbReference type="AlphaFoldDB" id="X1DGH5"/>
<dbReference type="SUPFAM" id="SSF53383">
    <property type="entry name" value="PLP-dependent transferases"/>
    <property type="match status" value="1"/>
</dbReference>
<dbReference type="GO" id="GO:0005829">
    <property type="term" value="C:cytosol"/>
    <property type="evidence" value="ECO:0007669"/>
    <property type="project" value="TreeGrafter"/>
</dbReference>
<protein>
    <recommendedName>
        <fullName evidence="3">Serine hydroxymethyltransferase-like domain-containing protein</fullName>
    </recommendedName>
</protein>
<dbReference type="GO" id="GO:0046653">
    <property type="term" value="P:tetrahydrofolate metabolic process"/>
    <property type="evidence" value="ECO:0007669"/>
    <property type="project" value="TreeGrafter"/>
</dbReference>
<dbReference type="Gene3D" id="3.90.1150.10">
    <property type="entry name" value="Aspartate Aminotransferase, domain 1"/>
    <property type="match status" value="1"/>
</dbReference>
<dbReference type="GO" id="GO:0004372">
    <property type="term" value="F:glycine hydroxymethyltransferase activity"/>
    <property type="evidence" value="ECO:0007669"/>
    <property type="project" value="TreeGrafter"/>
</dbReference>
<dbReference type="Pfam" id="PF00464">
    <property type="entry name" value="SHMT"/>
    <property type="match status" value="1"/>
</dbReference>
<evidence type="ECO:0000256" key="2">
    <source>
        <dbReference type="ARBA" id="ARBA00022898"/>
    </source>
</evidence>
<dbReference type="InterPro" id="IPR039429">
    <property type="entry name" value="SHMT-like_dom"/>
</dbReference>
<keyword evidence="2" id="KW-0663">Pyridoxal phosphate</keyword>
<dbReference type="EMBL" id="BART01034756">
    <property type="protein sequence ID" value="GAH07410.1"/>
    <property type="molecule type" value="Genomic_DNA"/>
</dbReference>
<feature type="non-terminal residue" evidence="4">
    <location>
        <position position="1"/>
    </location>
</feature>
<dbReference type="PANTHER" id="PTHR11680">
    <property type="entry name" value="SERINE HYDROXYMETHYLTRANSFERASE"/>
    <property type="match status" value="1"/>
</dbReference>
<comment type="caution">
    <text evidence="4">The sequence shown here is derived from an EMBL/GenBank/DDBJ whole genome shotgun (WGS) entry which is preliminary data.</text>
</comment>
<reference evidence="4" key="1">
    <citation type="journal article" date="2014" name="Front. Microbiol.">
        <title>High frequency of phylogenetically diverse reductive dehalogenase-homologous genes in deep subseafloor sedimentary metagenomes.</title>
        <authorList>
            <person name="Kawai M."/>
            <person name="Futagami T."/>
            <person name="Toyoda A."/>
            <person name="Takaki Y."/>
            <person name="Nishi S."/>
            <person name="Hori S."/>
            <person name="Arai W."/>
            <person name="Tsubouchi T."/>
            <person name="Morono Y."/>
            <person name="Uchiyama I."/>
            <person name="Ito T."/>
            <person name="Fujiyama A."/>
            <person name="Inagaki F."/>
            <person name="Takami H."/>
        </authorList>
    </citation>
    <scope>NUCLEOTIDE SEQUENCE</scope>
    <source>
        <strain evidence="4">Expedition CK06-06</strain>
    </source>
</reference>
<name>X1DGH5_9ZZZZ</name>
<feature type="domain" description="Serine hydroxymethyltransferase-like" evidence="3">
    <location>
        <begin position="2"/>
        <end position="63"/>
    </location>
</feature>
<evidence type="ECO:0000313" key="4">
    <source>
        <dbReference type="EMBL" id="GAH07410.1"/>
    </source>
</evidence>
<evidence type="ECO:0000259" key="3">
    <source>
        <dbReference type="Pfam" id="PF00464"/>
    </source>
</evidence>
<gene>
    <name evidence="4" type="ORF">S01H4_59300</name>
</gene>
<evidence type="ECO:0000256" key="1">
    <source>
        <dbReference type="ARBA" id="ARBA00001933"/>
    </source>
</evidence>